<evidence type="ECO:0000313" key="3">
    <source>
        <dbReference type="Proteomes" id="UP000501812"/>
    </source>
</evidence>
<keyword evidence="3" id="KW-1185">Reference proteome</keyword>
<organism evidence="2 3">
    <name type="scientific">Luteolibacter luteus</name>
    <dbReference type="NCBI Taxonomy" id="2728835"/>
    <lineage>
        <taxon>Bacteria</taxon>
        <taxon>Pseudomonadati</taxon>
        <taxon>Verrucomicrobiota</taxon>
        <taxon>Verrucomicrobiia</taxon>
        <taxon>Verrucomicrobiales</taxon>
        <taxon>Verrucomicrobiaceae</taxon>
        <taxon>Luteolibacter</taxon>
    </lineage>
</organism>
<dbReference type="PANTHER" id="PTHR12788:SF10">
    <property type="entry name" value="PROTEIN-TYROSINE SULFOTRANSFERASE"/>
    <property type="match status" value="1"/>
</dbReference>
<proteinExistence type="predicted"/>
<dbReference type="Gene3D" id="1.25.40.10">
    <property type="entry name" value="Tetratricopeptide repeat domain"/>
    <property type="match status" value="2"/>
</dbReference>
<keyword evidence="1" id="KW-0808">Transferase</keyword>
<dbReference type="Pfam" id="PF13469">
    <property type="entry name" value="Sulfotransfer_3"/>
    <property type="match status" value="1"/>
</dbReference>
<sequence>MARDLDDLLVEAFQARQSELPELAQRLFTEALDQLPGDPALLIEITRCLVDRCLRGEARDRLKNIPPIEEDPELQLELARTWRLAGDPSEALKCYLSIGGDNEFHRQAALEAALIHERLGRIEEARDCLPEEDQSPETTLALGIISERENKTEVAATAYRQVRMQAAASPMGTEAGYRLARLHLANGNSHEAFTLLEEIKAKEMQEFPAGREAMIHRQRESEMAMLDRMMELHRLQTRDEESPVWMITGHARSGTTLLSRLMAARGMCWIDEAPAFGALAREMSGHWKTVSSEDLPRMLAQMPSAERDSFSRAYRARLADWGTPPPDKPLLDKNPGLWTLLPSVIALLPGWRGIILMRDPRDVALSCYFQRFGPTSLGISCNTLAGAVEAVSHAYRHWLRFKPMIPEEQYLELRYEDLAADPDAVLDSSAVRAWLPPSCGGMEPMSEARPRLLENPSYAQADEAPHLRSVQRWQKVRGPALATLRDLDSIAKQAGYR</sequence>
<protein>
    <recommendedName>
        <fullName evidence="4">Sulfotransferase family protein</fullName>
    </recommendedName>
</protein>
<dbReference type="InterPro" id="IPR026634">
    <property type="entry name" value="TPST-like"/>
</dbReference>
<dbReference type="InterPro" id="IPR011990">
    <property type="entry name" value="TPR-like_helical_dom_sf"/>
</dbReference>
<reference evidence="2 3" key="1">
    <citation type="submission" date="2020-04" db="EMBL/GenBank/DDBJ databases">
        <title>Luteolibacter sp. G-1-1-1 isolated from soil.</title>
        <authorList>
            <person name="Dahal R.H."/>
        </authorList>
    </citation>
    <scope>NUCLEOTIDE SEQUENCE [LARGE SCALE GENOMIC DNA]</scope>
    <source>
        <strain evidence="2 3">G-1-1-1</strain>
    </source>
</reference>
<dbReference type="SUPFAM" id="SSF52540">
    <property type="entry name" value="P-loop containing nucleoside triphosphate hydrolases"/>
    <property type="match status" value="1"/>
</dbReference>
<dbReference type="SUPFAM" id="SSF48452">
    <property type="entry name" value="TPR-like"/>
    <property type="match status" value="1"/>
</dbReference>
<dbReference type="Pfam" id="PF14559">
    <property type="entry name" value="TPR_19"/>
    <property type="match status" value="1"/>
</dbReference>
<dbReference type="InterPro" id="IPR027417">
    <property type="entry name" value="P-loop_NTPase"/>
</dbReference>
<accession>A0A858RM24</accession>
<dbReference type="Proteomes" id="UP000501812">
    <property type="component" value="Chromosome"/>
</dbReference>
<dbReference type="PANTHER" id="PTHR12788">
    <property type="entry name" value="PROTEIN-TYROSINE SULFOTRANSFERASE 2"/>
    <property type="match status" value="1"/>
</dbReference>
<dbReference type="EMBL" id="CP051774">
    <property type="protein sequence ID" value="QJE97775.1"/>
    <property type="molecule type" value="Genomic_DNA"/>
</dbReference>
<dbReference type="Gene3D" id="3.40.50.300">
    <property type="entry name" value="P-loop containing nucleotide triphosphate hydrolases"/>
    <property type="match status" value="1"/>
</dbReference>
<dbReference type="RefSeq" id="WP_169456201.1">
    <property type="nucleotide sequence ID" value="NZ_CP051774.1"/>
</dbReference>
<evidence type="ECO:0000313" key="2">
    <source>
        <dbReference type="EMBL" id="QJE97775.1"/>
    </source>
</evidence>
<dbReference type="GO" id="GO:0008476">
    <property type="term" value="F:protein-tyrosine sulfotransferase activity"/>
    <property type="evidence" value="ECO:0007669"/>
    <property type="project" value="InterPro"/>
</dbReference>
<evidence type="ECO:0008006" key="4">
    <source>
        <dbReference type="Google" id="ProtNLM"/>
    </source>
</evidence>
<name>A0A858RM24_9BACT</name>
<gene>
    <name evidence="2" type="ORF">HHL09_18975</name>
</gene>
<dbReference type="AlphaFoldDB" id="A0A858RM24"/>
<evidence type="ECO:0000256" key="1">
    <source>
        <dbReference type="ARBA" id="ARBA00022679"/>
    </source>
</evidence>
<dbReference type="KEGG" id="luo:HHL09_18975"/>